<dbReference type="CDD" id="cd06850">
    <property type="entry name" value="biotinyl_domain"/>
    <property type="match status" value="1"/>
</dbReference>
<dbReference type="EMBL" id="BEHT01000004">
    <property type="protein sequence ID" value="GBC97946.1"/>
    <property type="molecule type" value="Genomic_DNA"/>
</dbReference>
<evidence type="ECO:0000313" key="4">
    <source>
        <dbReference type="EMBL" id="GBC97946.1"/>
    </source>
</evidence>
<dbReference type="PANTHER" id="PTHR45266:SF3">
    <property type="entry name" value="OXALOACETATE DECARBOXYLASE ALPHA CHAIN"/>
    <property type="match status" value="1"/>
</dbReference>
<evidence type="ECO:0000313" key="5">
    <source>
        <dbReference type="Proteomes" id="UP000236173"/>
    </source>
</evidence>
<dbReference type="InterPro" id="IPR000089">
    <property type="entry name" value="Biotin_lipoyl"/>
</dbReference>
<protein>
    <submittedName>
        <fullName evidence="4">Biotin carboxyl carrier protein of acetyl-CoA carboxylase</fullName>
    </submittedName>
</protein>
<organism evidence="4 5">
    <name type="scientific">Candidatus Fervidibacter japonicus</name>
    <dbReference type="NCBI Taxonomy" id="2035412"/>
    <lineage>
        <taxon>Bacteria</taxon>
        <taxon>Candidatus Fervidibacterota</taxon>
        <taxon>Candidatus Fervidibacter</taxon>
    </lineage>
</organism>
<gene>
    <name evidence="4" type="primary">accB_2</name>
    <name evidence="4" type="ORF">HRbin17_00441</name>
</gene>
<evidence type="ECO:0000256" key="1">
    <source>
        <dbReference type="ARBA" id="ARBA00023267"/>
    </source>
</evidence>
<dbReference type="PROSITE" id="PS50968">
    <property type="entry name" value="BIOTINYL_LIPOYL"/>
    <property type="match status" value="1"/>
</dbReference>
<proteinExistence type="predicted"/>
<accession>A0A2H5X9T1</accession>
<dbReference type="InterPro" id="IPR011053">
    <property type="entry name" value="Single_hybrid_motif"/>
</dbReference>
<feature type="region of interest" description="Disordered" evidence="2">
    <location>
        <begin position="38"/>
        <end position="66"/>
    </location>
</feature>
<evidence type="ECO:0000256" key="2">
    <source>
        <dbReference type="SAM" id="MobiDB-lite"/>
    </source>
</evidence>
<dbReference type="Gene3D" id="2.40.50.100">
    <property type="match status" value="1"/>
</dbReference>
<sequence>MNLNMELLHQLVNLVRDARISELTLRVGDWRVTIRKGAPLSAPPSSSTARRAAGGAQSDEVAHAPSPSYVPVVSSWVGIVRRQHNGKPLVQVGDTVRKGQTVCWIDALGVRNEVRAPESGRIVEIFVEDGQSVEFGQQLMLLEPHDKGGE</sequence>
<feature type="compositionally biased region" description="Low complexity" evidence="2">
    <location>
        <begin position="38"/>
        <end position="56"/>
    </location>
</feature>
<dbReference type="Pfam" id="PF00364">
    <property type="entry name" value="Biotin_lipoyl"/>
    <property type="match status" value="1"/>
</dbReference>
<comment type="caution">
    <text evidence="4">The sequence shown here is derived from an EMBL/GenBank/DDBJ whole genome shotgun (WGS) entry which is preliminary data.</text>
</comment>
<dbReference type="Proteomes" id="UP000236173">
    <property type="component" value="Unassembled WGS sequence"/>
</dbReference>
<keyword evidence="1" id="KW-0092">Biotin</keyword>
<feature type="domain" description="Lipoyl-binding" evidence="3">
    <location>
        <begin position="61"/>
        <end position="143"/>
    </location>
</feature>
<dbReference type="SUPFAM" id="SSF51230">
    <property type="entry name" value="Single hybrid motif"/>
    <property type="match status" value="1"/>
</dbReference>
<dbReference type="AlphaFoldDB" id="A0A2H5X9T1"/>
<evidence type="ECO:0000259" key="3">
    <source>
        <dbReference type="PROSITE" id="PS50968"/>
    </source>
</evidence>
<dbReference type="InterPro" id="IPR050709">
    <property type="entry name" value="Biotin_Carboxyl_Carrier/Decarb"/>
</dbReference>
<name>A0A2H5X9T1_9BACT</name>
<reference evidence="5" key="1">
    <citation type="submission" date="2017-09" db="EMBL/GenBank/DDBJ databases">
        <title>Metaegenomics of thermophilic ammonia-oxidizing enrichment culture.</title>
        <authorList>
            <person name="Kato S."/>
            <person name="Suzuki K."/>
        </authorList>
    </citation>
    <scope>NUCLEOTIDE SEQUENCE [LARGE SCALE GENOMIC DNA]</scope>
</reference>
<dbReference type="PANTHER" id="PTHR45266">
    <property type="entry name" value="OXALOACETATE DECARBOXYLASE ALPHA CHAIN"/>
    <property type="match status" value="1"/>
</dbReference>